<dbReference type="EMBL" id="CP136137">
    <property type="protein sequence ID" value="WYY07594.1"/>
    <property type="molecule type" value="Genomic_DNA"/>
</dbReference>
<reference evidence="4 5" key="1">
    <citation type="journal article" date="2023" name="Virus Evol.">
        <title>Computational host range prediction-The good, the bad, and the ugly.</title>
        <authorList>
            <person name="Howell A.A."/>
            <person name="Versoza C.J."/>
            <person name="Pfeifer S.P."/>
        </authorList>
    </citation>
    <scope>NUCLEOTIDE SEQUENCE [LARGE SCALE GENOMIC DNA]</scope>
    <source>
        <strain evidence="4 5">1610/1b</strain>
    </source>
</reference>
<feature type="transmembrane region" description="Helical" evidence="2">
    <location>
        <begin position="25"/>
        <end position="46"/>
    </location>
</feature>
<sequence>MGYPRENLAPGEVVIIHRHPHWKSLVLPVLIFWLVTAVAGVALGYVRTSTTFEGSRSVLTIILAVVWLAAAGWFLVRPLLSWKTTHFVVTDRRVIYRNGIITRSGIDIPIRRINTVEFRHGLVDRILRTGTLVIESASDDPLSFRDIPQVEAVHAQLYQELLEEDEAYGDTRSGQFRDPRRDDPRRDDRDAGGRDHRDERRR</sequence>
<keyword evidence="2" id="KW-1133">Transmembrane helix</keyword>
<keyword evidence="2" id="KW-0472">Membrane</keyword>
<feature type="transmembrane region" description="Helical" evidence="2">
    <location>
        <begin position="58"/>
        <end position="76"/>
    </location>
</feature>
<evidence type="ECO:0000256" key="2">
    <source>
        <dbReference type="SAM" id="Phobius"/>
    </source>
</evidence>
<keyword evidence="2" id="KW-0812">Transmembrane</keyword>
<dbReference type="RefSeq" id="WP_066165756.1">
    <property type="nucleotide sequence ID" value="NZ_CP136137.1"/>
</dbReference>
<name>A0ABZ2U1L6_9ACTN</name>
<dbReference type="Proteomes" id="UP001479933">
    <property type="component" value="Chromosome"/>
</dbReference>
<protein>
    <submittedName>
        <fullName evidence="4">PH domain-containing protein</fullName>
    </submittedName>
</protein>
<dbReference type="PANTHER" id="PTHR37938">
    <property type="entry name" value="BLL0215 PROTEIN"/>
    <property type="match status" value="1"/>
</dbReference>
<feature type="compositionally biased region" description="Basic and acidic residues" evidence="1">
    <location>
        <begin position="175"/>
        <end position="202"/>
    </location>
</feature>
<organism evidence="4 5">
    <name type="scientific">Gordonia hydrophobica</name>
    <dbReference type="NCBI Taxonomy" id="40516"/>
    <lineage>
        <taxon>Bacteria</taxon>
        <taxon>Bacillati</taxon>
        <taxon>Actinomycetota</taxon>
        <taxon>Actinomycetes</taxon>
        <taxon>Mycobacteriales</taxon>
        <taxon>Gordoniaceae</taxon>
        <taxon>Gordonia</taxon>
    </lineage>
</organism>
<gene>
    <name evidence="4" type="ORF">RVF87_00440</name>
</gene>
<feature type="domain" description="YdbS-like PH" evidence="3">
    <location>
        <begin position="82"/>
        <end position="156"/>
    </location>
</feature>
<dbReference type="PANTHER" id="PTHR37938:SF1">
    <property type="entry name" value="BLL0215 PROTEIN"/>
    <property type="match status" value="1"/>
</dbReference>
<dbReference type="InterPro" id="IPR005182">
    <property type="entry name" value="YdbS-like_PH"/>
</dbReference>
<accession>A0ABZ2U1L6</accession>
<feature type="region of interest" description="Disordered" evidence="1">
    <location>
        <begin position="164"/>
        <end position="202"/>
    </location>
</feature>
<evidence type="ECO:0000313" key="5">
    <source>
        <dbReference type="Proteomes" id="UP001479933"/>
    </source>
</evidence>
<evidence type="ECO:0000259" key="3">
    <source>
        <dbReference type="Pfam" id="PF03703"/>
    </source>
</evidence>
<proteinExistence type="predicted"/>
<dbReference type="Pfam" id="PF03703">
    <property type="entry name" value="bPH_2"/>
    <property type="match status" value="1"/>
</dbReference>
<evidence type="ECO:0000313" key="4">
    <source>
        <dbReference type="EMBL" id="WYY07594.1"/>
    </source>
</evidence>
<evidence type="ECO:0000256" key="1">
    <source>
        <dbReference type="SAM" id="MobiDB-lite"/>
    </source>
</evidence>
<keyword evidence="5" id="KW-1185">Reference proteome</keyword>